<proteinExistence type="predicted"/>
<feature type="transmembrane region" description="Helical" evidence="1">
    <location>
        <begin position="12"/>
        <end position="30"/>
    </location>
</feature>
<geneLocation type="plasmid" evidence="2">
    <name>pCD</name>
</geneLocation>
<keyword evidence="2" id="KW-0614">Plasmid</keyword>
<protein>
    <submittedName>
        <fullName evidence="2">Uncharacterized protein</fullName>
    </submittedName>
</protein>
<dbReference type="EMBL" id="CP002182">
    <property type="protein sequence ID" value="ADW67056.1"/>
    <property type="molecule type" value="Genomic_DNA"/>
</dbReference>
<evidence type="ECO:0000256" key="1">
    <source>
        <dbReference type="SAM" id="Phobius"/>
    </source>
</evidence>
<name>E8PSQ6_YERPE</name>
<dbReference type="AlphaFoldDB" id="E8PSQ6"/>
<keyword evidence="1" id="KW-1133">Transmembrane helix</keyword>
<evidence type="ECO:0000313" key="2">
    <source>
        <dbReference type="EMBL" id="ADW67056.1"/>
    </source>
</evidence>
<gene>
    <name evidence="2" type="ORF">YPJ_pCD85</name>
</gene>
<keyword evidence="1" id="KW-0812">Transmembrane</keyword>
<sequence length="43" mass="5132">MRWRKKRPPSNRASLISSINVISSIAIQVVDNYHEHFFEYLEV</sequence>
<organism evidence="2">
    <name type="scientific">Yersinia pestis Java 9</name>
    <dbReference type="NCBI Taxonomy" id="880632"/>
    <lineage>
        <taxon>Bacteria</taxon>
        <taxon>Pseudomonadati</taxon>
        <taxon>Pseudomonadota</taxon>
        <taxon>Gammaproteobacteria</taxon>
        <taxon>Enterobacterales</taxon>
        <taxon>Yersiniaceae</taxon>
        <taxon>Yersinia</taxon>
    </lineage>
</organism>
<reference evidence="2" key="1">
    <citation type="journal article" date="2012" name="PLoS ONE">
        <title>Novel Plasmids and Resistance Phenotypes in Yersinia pestis: Unique Plasmid Inventory of Strain Java 9 Mediates High Levels of Arsenic Resistance.</title>
        <authorList>
            <person name="Eppinger M."/>
            <person name="Radnedge L."/>
            <person name="Andersen G."/>
            <person name="Vietri N."/>
            <person name="Severson G."/>
            <person name="Mou S."/>
            <person name="Ravel J."/>
            <person name="Worsham P.L."/>
        </authorList>
    </citation>
    <scope>NUCLEOTIDE SEQUENCE [LARGE SCALE GENOMIC DNA]</scope>
    <source>
        <strain evidence="2">Java 9</strain>
        <plasmid evidence="2">pCD</plasmid>
    </source>
</reference>
<keyword evidence="1" id="KW-0472">Membrane</keyword>
<accession>E8PSQ6</accession>